<gene>
    <name evidence="2" type="ORF">JKP88DRAFT_168980</name>
</gene>
<dbReference type="EMBL" id="JAFCMP010000516">
    <property type="protein sequence ID" value="KAG5178289.1"/>
    <property type="molecule type" value="Genomic_DNA"/>
</dbReference>
<dbReference type="OrthoDB" id="201752at2759"/>
<feature type="non-terminal residue" evidence="2">
    <location>
        <position position="1"/>
    </location>
</feature>
<keyword evidence="3" id="KW-1185">Reference proteome</keyword>
<proteinExistence type="predicted"/>
<dbReference type="Pfam" id="PF05282">
    <property type="entry name" value="AAR2"/>
    <property type="match status" value="1"/>
</dbReference>
<dbReference type="InterPro" id="IPR038514">
    <property type="entry name" value="AAR2_C_sf"/>
</dbReference>
<dbReference type="PANTHER" id="PTHR12689">
    <property type="entry name" value="A1 CISTRON SPLICING FACTOR AAR2-RELATED"/>
    <property type="match status" value="1"/>
</dbReference>
<evidence type="ECO:0000313" key="2">
    <source>
        <dbReference type="EMBL" id="KAG5178289.1"/>
    </source>
</evidence>
<dbReference type="CDD" id="cd13778">
    <property type="entry name" value="Aar2_C"/>
    <property type="match status" value="1"/>
</dbReference>
<dbReference type="InterPro" id="IPR033648">
    <property type="entry name" value="AAR2_C"/>
</dbReference>
<dbReference type="InterPro" id="IPR007946">
    <property type="entry name" value="AAR2"/>
</dbReference>
<dbReference type="Proteomes" id="UP000664859">
    <property type="component" value="Unassembled WGS sequence"/>
</dbReference>
<sequence length="139" mass="15957">TVTPRNSLVHLFSPPQLSPLILNFALKVQELVTRRFHGSWHDLLGEVQLSFILFLYISSLAAYRQWQALTAALCRCETAVESNGPFFVAYIRVLHAQLKLVPEDFFATELSRENFLQSSLTAMFQVRPKRLVLLHLRMA</sequence>
<comment type="caution">
    <text evidence="2">The sequence shown here is derived from an EMBL/GenBank/DDBJ whole genome shotgun (WGS) entry which is preliminary data.</text>
</comment>
<evidence type="ECO:0000313" key="3">
    <source>
        <dbReference type="Proteomes" id="UP000664859"/>
    </source>
</evidence>
<organism evidence="2 3">
    <name type="scientific">Tribonema minus</name>
    <dbReference type="NCBI Taxonomy" id="303371"/>
    <lineage>
        <taxon>Eukaryota</taxon>
        <taxon>Sar</taxon>
        <taxon>Stramenopiles</taxon>
        <taxon>Ochrophyta</taxon>
        <taxon>PX clade</taxon>
        <taxon>Xanthophyceae</taxon>
        <taxon>Tribonematales</taxon>
        <taxon>Tribonemataceae</taxon>
        <taxon>Tribonema</taxon>
    </lineage>
</organism>
<dbReference type="GO" id="GO:0000244">
    <property type="term" value="P:spliceosomal tri-snRNP complex assembly"/>
    <property type="evidence" value="ECO:0007669"/>
    <property type="project" value="TreeGrafter"/>
</dbReference>
<dbReference type="AlphaFoldDB" id="A0A835YNB4"/>
<dbReference type="Gene3D" id="1.25.40.550">
    <property type="entry name" value="Aar2, C-terminal domain-like"/>
    <property type="match status" value="1"/>
</dbReference>
<protein>
    <submittedName>
        <fullName evidence="2">AAR2 protein-domain-containing protein</fullName>
    </submittedName>
</protein>
<name>A0A835YNB4_9STRA</name>
<accession>A0A835YNB4</accession>
<dbReference type="PANTHER" id="PTHR12689:SF4">
    <property type="entry name" value="PROTEIN AAR2 HOMOLOG"/>
    <property type="match status" value="1"/>
</dbReference>
<reference evidence="2" key="1">
    <citation type="submission" date="2021-02" db="EMBL/GenBank/DDBJ databases">
        <title>First Annotated Genome of the Yellow-green Alga Tribonema minus.</title>
        <authorList>
            <person name="Mahan K.M."/>
        </authorList>
    </citation>
    <scope>NUCLEOTIDE SEQUENCE</scope>
    <source>
        <strain evidence="2">UTEX B ZZ1240</strain>
    </source>
</reference>
<evidence type="ECO:0000259" key="1">
    <source>
        <dbReference type="Pfam" id="PF05282"/>
    </source>
</evidence>
<feature type="domain" description="AAR2 C-terminal" evidence="1">
    <location>
        <begin position="28"/>
        <end position="125"/>
    </location>
</feature>